<sequence length="246" mass="26203">MHADNFLIFKFQEIQKQCNILFLCQKLITNHYLLASAIQNASITLTVQGITFESFGIIGAQAHSSVHAEVINLRASVRILTNSDKSLYIGSIFGVLQAENGLVQNSRIIGANISSGSYFGGFMGAISNNLTILNSSVSQTSILGNTAGGLISQMKSGSAAIHNSTICNTNISGIIAGGFIGQCSSNLFIKDSKIQFTRIFGDVNAGIIIGDNYGTYSFVNSSSISNFVNNVLQNDCSSQDQFIDGC</sequence>
<proteinExistence type="predicted"/>
<dbReference type="AlphaFoldDB" id="A0AA86TQZ6"/>
<dbReference type="Proteomes" id="UP001642409">
    <property type="component" value="Unassembled WGS sequence"/>
</dbReference>
<reference evidence="2 3" key="2">
    <citation type="submission" date="2024-07" db="EMBL/GenBank/DDBJ databases">
        <authorList>
            <person name="Akdeniz Z."/>
        </authorList>
    </citation>
    <scope>NUCLEOTIDE SEQUENCE [LARGE SCALE GENOMIC DNA]</scope>
</reference>
<evidence type="ECO:0000313" key="3">
    <source>
        <dbReference type="Proteomes" id="UP001642409"/>
    </source>
</evidence>
<comment type="caution">
    <text evidence="1">The sequence shown here is derived from an EMBL/GenBank/DDBJ whole genome shotgun (WGS) entry which is preliminary data.</text>
</comment>
<keyword evidence="3" id="KW-1185">Reference proteome</keyword>
<name>A0AA86TQZ6_9EUKA</name>
<protein>
    <submittedName>
        <fullName evidence="1">Pectin lyase fold/virulence factor</fullName>
    </submittedName>
    <submittedName>
        <fullName evidence="2">Pectin_lyase fold/virulence factor</fullName>
    </submittedName>
</protein>
<evidence type="ECO:0000313" key="1">
    <source>
        <dbReference type="EMBL" id="CAI9925120.1"/>
    </source>
</evidence>
<evidence type="ECO:0000313" key="2">
    <source>
        <dbReference type="EMBL" id="CAL6059336.1"/>
    </source>
</evidence>
<dbReference type="Gene3D" id="2.160.20.110">
    <property type="match status" value="1"/>
</dbReference>
<accession>A0AA86TQZ6</accession>
<gene>
    <name evidence="1" type="ORF">HINF_LOCUS12765</name>
    <name evidence="2" type="ORF">HINF_LOCUS48697</name>
</gene>
<organism evidence="1">
    <name type="scientific">Hexamita inflata</name>
    <dbReference type="NCBI Taxonomy" id="28002"/>
    <lineage>
        <taxon>Eukaryota</taxon>
        <taxon>Metamonada</taxon>
        <taxon>Diplomonadida</taxon>
        <taxon>Hexamitidae</taxon>
        <taxon>Hexamitinae</taxon>
        <taxon>Hexamita</taxon>
    </lineage>
</organism>
<dbReference type="EMBL" id="CAXDID020000225">
    <property type="protein sequence ID" value="CAL6059336.1"/>
    <property type="molecule type" value="Genomic_DNA"/>
</dbReference>
<reference evidence="1" key="1">
    <citation type="submission" date="2023-06" db="EMBL/GenBank/DDBJ databases">
        <authorList>
            <person name="Kurt Z."/>
        </authorList>
    </citation>
    <scope>NUCLEOTIDE SEQUENCE</scope>
</reference>
<dbReference type="SUPFAM" id="SSF51126">
    <property type="entry name" value="Pectin lyase-like"/>
    <property type="match status" value="1"/>
</dbReference>
<dbReference type="GO" id="GO:0016829">
    <property type="term" value="F:lyase activity"/>
    <property type="evidence" value="ECO:0007669"/>
    <property type="project" value="UniProtKB-KW"/>
</dbReference>
<dbReference type="InterPro" id="IPR011050">
    <property type="entry name" value="Pectin_lyase_fold/virulence"/>
</dbReference>
<dbReference type="EMBL" id="CATOUU010000336">
    <property type="protein sequence ID" value="CAI9925120.1"/>
    <property type="molecule type" value="Genomic_DNA"/>
</dbReference>
<keyword evidence="1" id="KW-0456">Lyase</keyword>